<proteinExistence type="predicted"/>
<dbReference type="RefSeq" id="XP_021877813.1">
    <property type="nucleotide sequence ID" value="XM_022025375.1"/>
</dbReference>
<dbReference type="InterPro" id="IPR001810">
    <property type="entry name" value="F-box_dom"/>
</dbReference>
<dbReference type="OrthoDB" id="2355469at2759"/>
<dbReference type="AlphaFoldDB" id="A0A1Y2GDS6"/>
<protein>
    <recommendedName>
        <fullName evidence="1">F-box domain-containing protein</fullName>
    </recommendedName>
</protein>
<dbReference type="InterPro" id="IPR036047">
    <property type="entry name" value="F-box-like_dom_sf"/>
</dbReference>
<evidence type="ECO:0000313" key="3">
    <source>
        <dbReference type="Proteomes" id="UP000193648"/>
    </source>
</evidence>
<evidence type="ECO:0000313" key="2">
    <source>
        <dbReference type="EMBL" id="ORZ07017.1"/>
    </source>
</evidence>
<dbReference type="EMBL" id="MCFF01000043">
    <property type="protein sequence ID" value="ORZ07017.1"/>
    <property type="molecule type" value="Genomic_DNA"/>
</dbReference>
<reference evidence="2 3" key="1">
    <citation type="submission" date="2016-07" db="EMBL/GenBank/DDBJ databases">
        <title>Pervasive Adenine N6-methylation of Active Genes in Fungi.</title>
        <authorList>
            <consortium name="DOE Joint Genome Institute"/>
            <person name="Mondo S.J."/>
            <person name="Dannebaum R.O."/>
            <person name="Kuo R.C."/>
            <person name="Labutti K."/>
            <person name="Haridas S."/>
            <person name="Kuo A."/>
            <person name="Salamov A."/>
            <person name="Ahrendt S.R."/>
            <person name="Lipzen A."/>
            <person name="Sullivan W."/>
            <person name="Andreopoulos W.B."/>
            <person name="Clum A."/>
            <person name="Lindquist E."/>
            <person name="Daum C."/>
            <person name="Ramamoorthy G.K."/>
            <person name="Gryganskyi A."/>
            <person name="Culley D."/>
            <person name="Magnuson J.K."/>
            <person name="James T.Y."/>
            <person name="O'Malley M.A."/>
            <person name="Stajich J.E."/>
            <person name="Spatafora J.W."/>
            <person name="Visel A."/>
            <person name="Grigoriev I.V."/>
        </authorList>
    </citation>
    <scope>NUCLEOTIDE SEQUENCE [LARGE SCALE GENOMIC DNA]</scope>
    <source>
        <strain evidence="2 3">NRRL 3116</strain>
    </source>
</reference>
<keyword evidence="3" id="KW-1185">Reference proteome</keyword>
<dbReference type="Proteomes" id="UP000193648">
    <property type="component" value="Unassembled WGS sequence"/>
</dbReference>
<accession>A0A1Y2GDS6</accession>
<dbReference type="InParanoid" id="A0A1Y2GDS6"/>
<dbReference type="Pfam" id="PF12937">
    <property type="entry name" value="F-box-like"/>
    <property type="match status" value="1"/>
</dbReference>
<dbReference type="Gene3D" id="3.80.10.10">
    <property type="entry name" value="Ribonuclease Inhibitor"/>
    <property type="match status" value="2"/>
</dbReference>
<feature type="domain" description="F-box" evidence="1">
    <location>
        <begin position="12"/>
        <end position="51"/>
    </location>
</feature>
<dbReference type="InterPro" id="IPR032675">
    <property type="entry name" value="LRR_dom_sf"/>
</dbReference>
<gene>
    <name evidence="2" type="ORF">BCR41DRAFT_360487</name>
</gene>
<sequence>MDSLKLNPLEIPEILLLIGESLDRSDLLSCIRVSKNFHRIFIGLVWREITITSSRNPTGRTIYKHKGYIKEIIFNDYTFRASFPKMYGQLQGLKSITYGKRCKWPKPIHLVNQIKVRSSIITSFHLTAIEASLELWKALLECTNLNHLEVYHVDIEVATDLFLQVCKKVRHLELDNAAFQPPINFMSSGDSEYLLPNIHTLRIHNVSIVNNRFSSTGWYCLGMLVKNCPALCSLNICNYSEGDPAAQAKFYRVVHHQRPWTLSNLSDLSINMLIYDKDMATLLRRMTKLKRLCAPYGLIDKLTLQELLADKQEVMDSGQLVQKTRLWRLCETVETLKLNRRSGFAQTILSNCPRLKSLVGVSITVTEIIEGAEWVCTGLTQLAIDLKVDVDQETEEGMTKTRIAFRRLGKLTQLEHIDLADWNSYFEVEWASRGVYRRSLDLRLKSGLDELANLKRLRSLSFERDKHQRIQLEDAEWMVNNWPNLECVLGDLNESSVATLLKKHNISTNQY</sequence>
<evidence type="ECO:0000259" key="1">
    <source>
        <dbReference type="Pfam" id="PF12937"/>
    </source>
</evidence>
<name>A0A1Y2GDS6_9FUNG</name>
<dbReference type="SUPFAM" id="SSF52047">
    <property type="entry name" value="RNI-like"/>
    <property type="match status" value="1"/>
</dbReference>
<comment type="caution">
    <text evidence="2">The sequence shown here is derived from an EMBL/GenBank/DDBJ whole genome shotgun (WGS) entry which is preliminary data.</text>
</comment>
<dbReference type="SUPFAM" id="SSF81383">
    <property type="entry name" value="F-box domain"/>
    <property type="match status" value="1"/>
</dbReference>
<organism evidence="2 3">
    <name type="scientific">Lobosporangium transversale</name>
    <dbReference type="NCBI Taxonomy" id="64571"/>
    <lineage>
        <taxon>Eukaryota</taxon>
        <taxon>Fungi</taxon>
        <taxon>Fungi incertae sedis</taxon>
        <taxon>Mucoromycota</taxon>
        <taxon>Mortierellomycotina</taxon>
        <taxon>Mortierellomycetes</taxon>
        <taxon>Mortierellales</taxon>
        <taxon>Mortierellaceae</taxon>
        <taxon>Lobosporangium</taxon>
    </lineage>
</organism>
<dbReference type="GeneID" id="33567219"/>